<accession>A0A098G8Q8</accession>
<name>A0A098G8Q8_9GAMM</name>
<evidence type="ECO:0000259" key="5">
    <source>
        <dbReference type="PROSITE" id="PS50931"/>
    </source>
</evidence>
<evidence type="ECO:0000256" key="2">
    <source>
        <dbReference type="ARBA" id="ARBA00023015"/>
    </source>
</evidence>
<dbReference type="HOGENOM" id="CLU_039613_16_2_6"/>
<protein>
    <recommendedName>
        <fullName evidence="5">HTH lysR-type domain-containing protein</fullName>
    </recommendedName>
</protein>
<organism evidence="6 7">
    <name type="scientific">Legionella fallonii LLAP-10</name>
    <dbReference type="NCBI Taxonomy" id="1212491"/>
    <lineage>
        <taxon>Bacteria</taxon>
        <taxon>Pseudomonadati</taxon>
        <taxon>Pseudomonadota</taxon>
        <taxon>Gammaproteobacteria</taxon>
        <taxon>Legionellales</taxon>
        <taxon>Legionellaceae</taxon>
        <taxon>Legionella</taxon>
    </lineage>
</organism>
<proteinExistence type="inferred from homology"/>
<reference evidence="7" key="1">
    <citation type="submission" date="2014-09" db="EMBL/GenBank/DDBJ databases">
        <authorList>
            <person name="Gomez-Valero L."/>
        </authorList>
    </citation>
    <scope>NUCLEOTIDE SEQUENCE [LARGE SCALE GENOMIC DNA]</scope>
    <source>
        <strain evidence="7">ATCC700992</strain>
    </source>
</reference>
<keyword evidence="2" id="KW-0805">Transcription regulation</keyword>
<evidence type="ECO:0000256" key="1">
    <source>
        <dbReference type="ARBA" id="ARBA00009437"/>
    </source>
</evidence>
<dbReference type="Gene3D" id="1.10.10.10">
    <property type="entry name" value="Winged helix-like DNA-binding domain superfamily/Winged helix DNA-binding domain"/>
    <property type="match status" value="1"/>
</dbReference>
<dbReference type="AlphaFoldDB" id="A0A098G8Q8"/>
<dbReference type="EMBL" id="LN614827">
    <property type="protein sequence ID" value="CEG58858.1"/>
    <property type="molecule type" value="Genomic_DNA"/>
</dbReference>
<dbReference type="InterPro" id="IPR005119">
    <property type="entry name" value="LysR_subst-bd"/>
</dbReference>
<dbReference type="Pfam" id="PF03466">
    <property type="entry name" value="LysR_substrate"/>
    <property type="match status" value="1"/>
</dbReference>
<feature type="domain" description="HTH lysR-type" evidence="5">
    <location>
        <begin position="24"/>
        <end position="81"/>
    </location>
</feature>
<dbReference type="InterPro" id="IPR036388">
    <property type="entry name" value="WH-like_DNA-bd_sf"/>
</dbReference>
<evidence type="ECO:0000313" key="7">
    <source>
        <dbReference type="Proteomes" id="UP000032430"/>
    </source>
</evidence>
<evidence type="ECO:0000313" key="6">
    <source>
        <dbReference type="EMBL" id="CEG58858.1"/>
    </source>
</evidence>
<keyword evidence="7" id="KW-1185">Reference proteome</keyword>
<dbReference type="InterPro" id="IPR036390">
    <property type="entry name" value="WH_DNA-bd_sf"/>
</dbReference>
<dbReference type="InterPro" id="IPR000847">
    <property type="entry name" value="LysR_HTH_N"/>
</dbReference>
<dbReference type="PANTHER" id="PTHR30537">
    <property type="entry name" value="HTH-TYPE TRANSCRIPTIONAL REGULATOR"/>
    <property type="match status" value="1"/>
</dbReference>
<comment type="similarity">
    <text evidence="1">Belongs to the LysR transcriptional regulatory family.</text>
</comment>
<dbReference type="Gene3D" id="3.40.190.290">
    <property type="match status" value="1"/>
</dbReference>
<dbReference type="Pfam" id="PF00126">
    <property type="entry name" value="HTH_1"/>
    <property type="match status" value="1"/>
</dbReference>
<sequence>MKYCPIINNNQLVYLIMRHNNLLPDLNDLYFFCRVVDDGSFTQASLGLEITKSKLSRRISELENHLGVRLLNRSTRKLSLTDVGNLVYEYSKAMVNQASFAQEAAIQAQSTPKGRIYVTCPTLFAQSEFNQIIIDFMRLYPEVRINLYASDRKVDIIEEGFDVALRFQAHELNDSNLIIRKLGESSHRLVATPVYLQGYPPLKSPTELTNHIWLGKTKADGASQLQLTNAQGQKISIPLVAHLESNEWTILKQASLAHQGITHLPIEYCQQEIKDGQLICLLPEWSLATASLYLIYPSKRGLIPAVRYFIDFVGNATQKGCAALKREMSWSIPTKELNNDAN</sequence>
<gene>
    <name evidence="6" type="ORF">LFA_3526</name>
</gene>
<evidence type="ECO:0000256" key="4">
    <source>
        <dbReference type="ARBA" id="ARBA00023163"/>
    </source>
</evidence>
<dbReference type="PANTHER" id="PTHR30537:SF31">
    <property type="entry name" value="TRANSCRIPTIONAL REGULATOR, LYSR FAMILY"/>
    <property type="match status" value="1"/>
</dbReference>
<dbReference type="FunFam" id="1.10.10.10:FF:000001">
    <property type="entry name" value="LysR family transcriptional regulator"/>
    <property type="match status" value="1"/>
</dbReference>
<keyword evidence="4" id="KW-0804">Transcription</keyword>
<dbReference type="PROSITE" id="PS50931">
    <property type="entry name" value="HTH_LYSR"/>
    <property type="match status" value="1"/>
</dbReference>
<keyword evidence="3" id="KW-0238">DNA-binding</keyword>
<dbReference type="SUPFAM" id="SSF53850">
    <property type="entry name" value="Periplasmic binding protein-like II"/>
    <property type="match status" value="1"/>
</dbReference>
<dbReference type="Proteomes" id="UP000032430">
    <property type="component" value="Chromosome I"/>
</dbReference>
<dbReference type="STRING" id="1212491.LFA_3526"/>
<dbReference type="SUPFAM" id="SSF46785">
    <property type="entry name" value="Winged helix' DNA-binding domain"/>
    <property type="match status" value="1"/>
</dbReference>
<dbReference type="KEGG" id="lfa:LFA_3526"/>
<dbReference type="GO" id="GO:0043565">
    <property type="term" value="F:sequence-specific DNA binding"/>
    <property type="evidence" value="ECO:0007669"/>
    <property type="project" value="TreeGrafter"/>
</dbReference>
<dbReference type="InterPro" id="IPR058163">
    <property type="entry name" value="LysR-type_TF_proteobact-type"/>
</dbReference>
<dbReference type="GO" id="GO:0006351">
    <property type="term" value="P:DNA-templated transcription"/>
    <property type="evidence" value="ECO:0007669"/>
    <property type="project" value="TreeGrafter"/>
</dbReference>
<dbReference type="GO" id="GO:0003700">
    <property type="term" value="F:DNA-binding transcription factor activity"/>
    <property type="evidence" value="ECO:0007669"/>
    <property type="project" value="InterPro"/>
</dbReference>
<evidence type="ECO:0000256" key="3">
    <source>
        <dbReference type="ARBA" id="ARBA00023125"/>
    </source>
</evidence>